<keyword evidence="12" id="KW-1185">Reference proteome</keyword>
<dbReference type="EMBL" id="CP002547">
    <property type="protein sequence ID" value="ADY54765.1"/>
    <property type="molecule type" value="Genomic_DNA"/>
</dbReference>
<reference evidence="11 12" key="1">
    <citation type="journal article" date="2011" name="Stand. Genomic Sci.">
        <title>Complete genome sequence of Syntrophobotulus glycolicus type strain (FlGlyR).</title>
        <authorList>
            <person name="Han C."/>
            <person name="Mwirichia R."/>
            <person name="Chertkov O."/>
            <person name="Held B."/>
            <person name="Lapidus A."/>
            <person name="Nolan M."/>
            <person name="Lucas S."/>
            <person name="Hammon N."/>
            <person name="Deshpande S."/>
            <person name="Cheng J.F."/>
            <person name="Tapia R."/>
            <person name="Goodwin L."/>
            <person name="Pitluck S."/>
            <person name="Huntemann M."/>
            <person name="Liolios K."/>
            <person name="Ivanova N."/>
            <person name="Pagani I."/>
            <person name="Mavromatis K."/>
            <person name="Ovchinikova G."/>
            <person name="Pati A."/>
            <person name="Chen A."/>
            <person name="Palaniappan K."/>
            <person name="Land M."/>
            <person name="Hauser L."/>
            <person name="Brambilla E.M."/>
            <person name="Rohde M."/>
            <person name="Spring S."/>
            <person name="Sikorski J."/>
            <person name="Goker M."/>
            <person name="Woyke T."/>
            <person name="Bristow J."/>
            <person name="Eisen J.A."/>
            <person name="Markowitz V."/>
            <person name="Hugenholtz P."/>
            <person name="Kyrpides N.C."/>
            <person name="Klenk H.P."/>
            <person name="Detter J.C."/>
        </authorList>
    </citation>
    <scope>NUCLEOTIDE SEQUENCE [LARGE SCALE GENOMIC DNA]</scope>
    <source>
        <strain evidence="12">DSM 8271 / FlGlyR</strain>
    </source>
</reference>
<dbReference type="PRINTS" id="PR00060">
    <property type="entry name" value="RIBOSOMALL16"/>
</dbReference>
<dbReference type="PANTHER" id="PTHR12220">
    <property type="entry name" value="50S/60S RIBOSOMAL PROTEIN L16"/>
    <property type="match status" value="1"/>
</dbReference>
<dbReference type="CDD" id="cd01433">
    <property type="entry name" value="Ribosomal_L16_L10e"/>
    <property type="match status" value="1"/>
</dbReference>
<dbReference type="HAMAP" id="MF_01342">
    <property type="entry name" value="Ribosomal_uL16"/>
    <property type="match status" value="1"/>
</dbReference>
<comment type="subunit">
    <text evidence="8 10">Part of the 50S ribosomal subunit.</text>
</comment>
<dbReference type="PROSITE" id="PS00701">
    <property type="entry name" value="RIBOSOMAL_L16_2"/>
    <property type="match status" value="1"/>
</dbReference>
<sequence length="149" mass="16758">MLVPTRVKHRKQFRPSIKGKAYKGNKVTYGEYGLMALEGAWVTNRQIEAARIAMTRYIKRGGQVWINIFPDRPITAKPAETRMGSGKGAPEYWVAVVKPNRVMFELAGVSEEVAREALRLAMHKLPIKCKFVRREEVAEQAGGDANGEE</sequence>
<dbReference type="NCBIfam" id="TIGR01164">
    <property type="entry name" value="rplP_bact"/>
    <property type="match status" value="1"/>
</dbReference>
<dbReference type="GO" id="GO:0019843">
    <property type="term" value="F:rRNA binding"/>
    <property type="evidence" value="ECO:0007669"/>
    <property type="project" value="UniProtKB-UniRule"/>
</dbReference>
<comment type="function">
    <text evidence="8 10">Binds 23S rRNA and is also seen to make contacts with the A and possibly P site tRNAs.</text>
</comment>
<dbReference type="PANTHER" id="PTHR12220:SF13">
    <property type="entry name" value="LARGE RIBOSOMAL SUBUNIT PROTEIN UL16M"/>
    <property type="match status" value="1"/>
</dbReference>
<evidence type="ECO:0000256" key="7">
    <source>
        <dbReference type="ARBA" id="ARBA00035198"/>
    </source>
</evidence>
<dbReference type="InterPro" id="IPR020798">
    <property type="entry name" value="Ribosomal_uL16_CS"/>
</dbReference>
<proteinExistence type="inferred from homology"/>
<reference evidence="12" key="2">
    <citation type="submission" date="2011-02" db="EMBL/GenBank/DDBJ databases">
        <title>The complete genome of Syntrophobotulus glycolicus DSM 8271.</title>
        <authorList>
            <person name="Lucas S."/>
            <person name="Copeland A."/>
            <person name="Lapidus A."/>
            <person name="Bruce D."/>
            <person name="Goodwin L."/>
            <person name="Pitluck S."/>
            <person name="Kyrpides N."/>
            <person name="Mavromatis K."/>
            <person name="Pagani I."/>
            <person name="Ivanova N."/>
            <person name="Mikhailova N."/>
            <person name="Chertkov O."/>
            <person name="Held B."/>
            <person name="Detter J.C."/>
            <person name="Tapia R."/>
            <person name="Han C."/>
            <person name="Land M."/>
            <person name="Hauser L."/>
            <person name="Markowitz V."/>
            <person name="Cheng J.-F."/>
            <person name="Hugenholtz P."/>
            <person name="Woyke T."/>
            <person name="Wu D."/>
            <person name="Spring S."/>
            <person name="Schroeder M."/>
            <person name="Brambilla E."/>
            <person name="Klenk H.-P."/>
            <person name="Eisen J.A."/>
        </authorList>
    </citation>
    <scope>NUCLEOTIDE SEQUENCE [LARGE SCALE GENOMIC DNA]</scope>
    <source>
        <strain evidence="12">DSM 8271 / FlGlyR</strain>
    </source>
</reference>
<gene>
    <name evidence="8" type="primary">rplP</name>
    <name evidence="11" type="ordered locus">Sgly_0399</name>
</gene>
<keyword evidence="2 8" id="KW-0820">tRNA-binding</keyword>
<dbReference type="InterPro" id="IPR036920">
    <property type="entry name" value="Ribosomal_uL16_sf"/>
</dbReference>
<keyword evidence="4 8" id="KW-0694">RNA-binding</keyword>
<dbReference type="OrthoDB" id="9802589at2"/>
<dbReference type="Gene3D" id="3.90.1170.10">
    <property type="entry name" value="Ribosomal protein L10e/L16"/>
    <property type="match status" value="1"/>
</dbReference>
<evidence type="ECO:0000256" key="2">
    <source>
        <dbReference type="ARBA" id="ARBA00022555"/>
    </source>
</evidence>
<dbReference type="HOGENOM" id="CLU_078858_2_1_9"/>
<evidence type="ECO:0000313" key="11">
    <source>
        <dbReference type="EMBL" id="ADY54765.1"/>
    </source>
</evidence>
<evidence type="ECO:0000256" key="10">
    <source>
        <dbReference type="RuleBase" id="RU004414"/>
    </source>
</evidence>
<comment type="similarity">
    <text evidence="1 8 9">Belongs to the universal ribosomal protein uL16 family.</text>
</comment>
<dbReference type="RefSeq" id="WP_013623636.1">
    <property type="nucleotide sequence ID" value="NC_015172.1"/>
</dbReference>
<organism evidence="11 12">
    <name type="scientific">Syntrophobotulus glycolicus (strain DSM 8271 / FlGlyR)</name>
    <dbReference type="NCBI Taxonomy" id="645991"/>
    <lineage>
        <taxon>Bacteria</taxon>
        <taxon>Bacillati</taxon>
        <taxon>Bacillota</taxon>
        <taxon>Clostridia</taxon>
        <taxon>Eubacteriales</taxon>
        <taxon>Desulfitobacteriaceae</taxon>
        <taxon>Syntrophobotulus</taxon>
    </lineage>
</organism>
<keyword evidence="5 8" id="KW-0689">Ribosomal protein</keyword>
<evidence type="ECO:0000256" key="3">
    <source>
        <dbReference type="ARBA" id="ARBA00022730"/>
    </source>
</evidence>
<dbReference type="GO" id="GO:0022625">
    <property type="term" value="C:cytosolic large ribosomal subunit"/>
    <property type="evidence" value="ECO:0007669"/>
    <property type="project" value="TreeGrafter"/>
</dbReference>
<dbReference type="STRING" id="645991.Sgly_0399"/>
<evidence type="ECO:0000313" key="12">
    <source>
        <dbReference type="Proteomes" id="UP000007488"/>
    </source>
</evidence>
<evidence type="ECO:0000256" key="6">
    <source>
        <dbReference type="ARBA" id="ARBA00023274"/>
    </source>
</evidence>
<dbReference type="GO" id="GO:0000049">
    <property type="term" value="F:tRNA binding"/>
    <property type="evidence" value="ECO:0007669"/>
    <property type="project" value="UniProtKB-KW"/>
</dbReference>
<dbReference type="InterPro" id="IPR000114">
    <property type="entry name" value="Ribosomal_uL16_bact-type"/>
</dbReference>
<protein>
    <recommendedName>
        <fullName evidence="7 8">Large ribosomal subunit protein uL16</fullName>
    </recommendedName>
</protein>
<dbReference type="SUPFAM" id="SSF54686">
    <property type="entry name" value="Ribosomal protein L16p/L10e"/>
    <property type="match status" value="1"/>
</dbReference>
<name>F0SY15_SYNGF</name>
<evidence type="ECO:0000256" key="9">
    <source>
        <dbReference type="RuleBase" id="RU004413"/>
    </source>
</evidence>
<evidence type="ECO:0000256" key="8">
    <source>
        <dbReference type="HAMAP-Rule" id="MF_01342"/>
    </source>
</evidence>
<dbReference type="InterPro" id="IPR016180">
    <property type="entry name" value="Ribosomal_uL16_dom"/>
</dbReference>
<accession>F0SY15</accession>
<dbReference type="FunFam" id="3.90.1170.10:FF:000001">
    <property type="entry name" value="50S ribosomal protein L16"/>
    <property type="match status" value="1"/>
</dbReference>
<evidence type="ECO:0000256" key="1">
    <source>
        <dbReference type="ARBA" id="ARBA00008931"/>
    </source>
</evidence>
<evidence type="ECO:0000256" key="4">
    <source>
        <dbReference type="ARBA" id="ARBA00022884"/>
    </source>
</evidence>
<dbReference type="InterPro" id="IPR047873">
    <property type="entry name" value="Ribosomal_uL16"/>
</dbReference>
<dbReference type="KEGG" id="sgy:Sgly_0399"/>
<dbReference type="Pfam" id="PF00252">
    <property type="entry name" value="Ribosomal_L16"/>
    <property type="match status" value="1"/>
</dbReference>
<dbReference type="Proteomes" id="UP000007488">
    <property type="component" value="Chromosome"/>
</dbReference>
<keyword evidence="3 8" id="KW-0699">rRNA-binding</keyword>
<dbReference type="GO" id="GO:0003735">
    <property type="term" value="F:structural constituent of ribosome"/>
    <property type="evidence" value="ECO:0007669"/>
    <property type="project" value="InterPro"/>
</dbReference>
<dbReference type="PROSITE" id="PS00586">
    <property type="entry name" value="RIBOSOMAL_L16_1"/>
    <property type="match status" value="1"/>
</dbReference>
<keyword evidence="6 8" id="KW-0687">Ribonucleoprotein</keyword>
<dbReference type="AlphaFoldDB" id="F0SY15"/>
<dbReference type="GO" id="GO:0006412">
    <property type="term" value="P:translation"/>
    <property type="evidence" value="ECO:0007669"/>
    <property type="project" value="UniProtKB-UniRule"/>
</dbReference>
<evidence type="ECO:0000256" key="5">
    <source>
        <dbReference type="ARBA" id="ARBA00022980"/>
    </source>
</evidence>
<dbReference type="eggNOG" id="COG0197">
    <property type="taxonomic scope" value="Bacteria"/>
</dbReference>